<reference evidence="2" key="1">
    <citation type="submission" date="2017-02" db="EMBL/GenBank/DDBJ databases">
        <title>Comparative genomics and description of representatives of a novel lineage of planctomycetes thriving in anoxic sediments.</title>
        <authorList>
            <person name="Spring S."/>
            <person name="Bunk B."/>
            <person name="Sproer C."/>
        </authorList>
    </citation>
    <scope>NUCLEOTIDE SEQUENCE [LARGE SCALE GENOMIC DNA]</scope>
    <source>
        <strain evidence="2">ST-NAGAB-D1</strain>
    </source>
</reference>
<dbReference type="AlphaFoldDB" id="A0A1U9NIA5"/>
<accession>A0A1U9NIA5</accession>
<organism evidence="1 2">
    <name type="scientific">Anaerohalosphaera lusitana</name>
    <dbReference type="NCBI Taxonomy" id="1936003"/>
    <lineage>
        <taxon>Bacteria</taxon>
        <taxon>Pseudomonadati</taxon>
        <taxon>Planctomycetota</taxon>
        <taxon>Phycisphaerae</taxon>
        <taxon>Sedimentisphaerales</taxon>
        <taxon>Anaerohalosphaeraceae</taxon>
        <taxon>Anaerohalosphaera</taxon>
    </lineage>
</organism>
<dbReference type="KEGG" id="alus:STSP2_00625"/>
<sequence length="47" mass="5231">MRGDMRTMKRNVTELIRRVLLVGVGGFVLYFGSSRNTGEIDINGSTL</sequence>
<dbReference type="Proteomes" id="UP000189674">
    <property type="component" value="Chromosome"/>
</dbReference>
<keyword evidence="2" id="KW-1185">Reference proteome</keyword>
<protein>
    <submittedName>
        <fullName evidence="1">Uncharacterized protein</fullName>
    </submittedName>
</protein>
<proteinExistence type="predicted"/>
<dbReference type="STRING" id="1936003.STSP2_00625"/>
<evidence type="ECO:0000313" key="2">
    <source>
        <dbReference type="Proteomes" id="UP000189674"/>
    </source>
</evidence>
<dbReference type="EMBL" id="CP019791">
    <property type="protein sequence ID" value="AQT67478.1"/>
    <property type="molecule type" value="Genomic_DNA"/>
</dbReference>
<gene>
    <name evidence="1" type="ORF">STSP2_00625</name>
</gene>
<evidence type="ECO:0000313" key="1">
    <source>
        <dbReference type="EMBL" id="AQT67478.1"/>
    </source>
</evidence>
<name>A0A1U9NIA5_9BACT</name>